<organism evidence="1 2">
    <name type="scientific">Flavobacterium ginsenosidimutans</name>
    <dbReference type="NCBI Taxonomy" id="687844"/>
    <lineage>
        <taxon>Bacteria</taxon>
        <taxon>Pseudomonadati</taxon>
        <taxon>Bacteroidota</taxon>
        <taxon>Flavobacteriia</taxon>
        <taxon>Flavobacteriales</taxon>
        <taxon>Flavobacteriaceae</taxon>
        <taxon>Flavobacterium</taxon>
    </lineage>
</organism>
<sequence length="138" mass="16124">MQSLDQISIQLKVFAFIDKPDDVGMQGELEIFINGEKPYDNGEIVDIPIFLDSLKSNGDFYIFCCHCGLPECNGRTEGVKVFHEKDTIKWIDTFCNKTWYFDKNKIETDLKNINEEILVFKKYFAEKQIEYFGFGHDL</sequence>
<gene>
    <name evidence="1" type="ORF">V6624_03925</name>
</gene>
<name>A0ABZ2Q9N0_9FLAO</name>
<protein>
    <submittedName>
        <fullName evidence="1">Uncharacterized protein</fullName>
    </submittedName>
</protein>
<evidence type="ECO:0000313" key="1">
    <source>
        <dbReference type="EMBL" id="WXK50789.1"/>
    </source>
</evidence>
<accession>A0ABZ2Q9N0</accession>
<dbReference type="Proteomes" id="UP001447857">
    <property type="component" value="Chromosome"/>
</dbReference>
<proteinExistence type="predicted"/>
<reference evidence="1 2" key="1">
    <citation type="submission" date="2024-02" db="EMBL/GenBank/DDBJ databases">
        <title>complete genome of Flavobacterium ginsenosidimutans Str. YTB16.</title>
        <authorList>
            <person name="Wang Q."/>
        </authorList>
    </citation>
    <scope>NUCLEOTIDE SEQUENCE [LARGE SCALE GENOMIC DNA]</scope>
    <source>
        <strain evidence="1 2">YTB16</strain>
    </source>
</reference>
<dbReference type="EMBL" id="CP147988">
    <property type="protein sequence ID" value="WXK50789.1"/>
    <property type="molecule type" value="Genomic_DNA"/>
</dbReference>
<keyword evidence="2" id="KW-1185">Reference proteome</keyword>
<evidence type="ECO:0000313" key="2">
    <source>
        <dbReference type="Proteomes" id="UP001447857"/>
    </source>
</evidence>
<dbReference type="RefSeq" id="WP_338840923.1">
    <property type="nucleotide sequence ID" value="NZ_CP147988.1"/>
</dbReference>